<dbReference type="PROSITE" id="PS51257">
    <property type="entry name" value="PROKAR_LIPOPROTEIN"/>
    <property type="match status" value="1"/>
</dbReference>
<dbReference type="PROSITE" id="PS00855">
    <property type="entry name" value="SPASE_II"/>
    <property type="match status" value="1"/>
</dbReference>
<evidence type="ECO:0000313" key="8">
    <source>
        <dbReference type="EMBL" id="VAX40089.1"/>
    </source>
</evidence>
<dbReference type="PANTHER" id="PTHR33695">
    <property type="entry name" value="LIPOPROTEIN SIGNAL PEPTIDASE"/>
    <property type="match status" value="1"/>
</dbReference>
<feature type="transmembrane region" description="Helical" evidence="7">
    <location>
        <begin position="108"/>
        <end position="126"/>
    </location>
</feature>
<keyword evidence="2" id="KW-0645">Protease</keyword>
<evidence type="ECO:0000256" key="5">
    <source>
        <dbReference type="ARBA" id="ARBA00022989"/>
    </source>
</evidence>
<protein>
    <recommendedName>
        <fullName evidence="9">Signal peptidase II</fullName>
    </recommendedName>
</protein>
<evidence type="ECO:0000256" key="7">
    <source>
        <dbReference type="SAM" id="Phobius"/>
    </source>
</evidence>
<keyword evidence="1" id="KW-1003">Cell membrane</keyword>
<keyword evidence="3 7" id="KW-0812">Transmembrane</keyword>
<accession>A0A3B1DCP7</accession>
<dbReference type="GO" id="GO:0004190">
    <property type="term" value="F:aspartic-type endopeptidase activity"/>
    <property type="evidence" value="ECO:0007669"/>
    <property type="project" value="InterPro"/>
</dbReference>
<dbReference type="GO" id="GO:0016020">
    <property type="term" value="C:membrane"/>
    <property type="evidence" value="ECO:0007669"/>
    <property type="project" value="InterPro"/>
</dbReference>
<name>A0A3B1DCP7_9ZZZZ</name>
<reference evidence="8" key="1">
    <citation type="submission" date="2018-06" db="EMBL/GenBank/DDBJ databases">
        <authorList>
            <person name="Zhirakovskaya E."/>
        </authorList>
    </citation>
    <scope>NUCLEOTIDE SEQUENCE</scope>
</reference>
<dbReference type="PANTHER" id="PTHR33695:SF1">
    <property type="entry name" value="LIPOPROTEIN SIGNAL PEPTIDASE"/>
    <property type="match status" value="1"/>
</dbReference>
<sequence length="227" mass="24712">MADRTHDRPSHLPESPAWKSLGAWVLLAVITFGGCAIDLASKSAAFRMVAETPVEIDRTAVIELTSRGLGIESLLPPHTPRVVIPSVLEFQLVLNKGAVFGLGAGKRWIFVAFTLAAIGIGLWAFGRWTHARDRLSHVAIGLVLAGGLGNVYDRLVFACVRDFLHPLPGVRLPFGWHWPNDPSGEVWPWVSNIADLFLIVGVAGLMVSMWRVPSEPPEEASASDRPE</sequence>
<dbReference type="HAMAP" id="MF_00161">
    <property type="entry name" value="LspA"/>
    <property type="match status" value="1"/>
</dbReference>
<evidence type="ECO:0000256" key="1">
    <source>
        <dbReference type="ARBA" id="ARBA00022475"/>
    </source>
</evidence>
<dbReference type="AlphaFoldDB" id="A0A3B1DCP7"/>
<organism evidence="8">
    <name type="scientific">hydrothermal vent metagenome</name>
    <dbReference type="NCBI Taxonomy" id="652676"/>
    <lineage>
        <taxon>unclassified sequences</taxon>
        <taxon>metagenomes</taxon>
        <taxon>ecological metagenomes</taxon>
    </lineage>
</organism>
<dbReference type="InterPro" id="IPR001872">
    <property type="entry name" value="Peptidase_A8"/>
</dbReference>
<gene>
    <name evidence="8" type="ORF">MNBD_PLANCTO03-754</name>
</gene>
<keyword evidence="4" id="KW-0378">Hydrolase</keyword>
<evidence type="ECO:0000256" key="2">
    <source>
        <dbReference type="ARBA" id="ARBA00022670"/>
    </source>
</evidence>
<proteinExistence type="inferred from homology"/>
<keyword evidence="6 7" id="KW-0472">Membrane</keyword>
<keyword evidence="5 7" id="KW-1133">Transmembrane helix</keyword>
<evidence type="ECO:0000256" key="6">
    <source>
        <dbReference type="ARBA" id="ARBA00023136"/>
    </source>
</evidence>
<feature type="transmembrane region" description="Helical" evidence="7">
    <location>
        <begin position="186"/>
        <end position="207"/>
    </location>
</feature>
<evidence type="ECO:0000256" key="3">
    <source>
        <dbReference type="ARBA" id="ARBA00022692"/>
    </source>
</evidence>
<evidence type="ECO:0008006" key="9">
    <source>
        <dbReference type="Google" id="ProtNLM"/>
    </source>
</evidence>
<dbReference type="PRINTS" id="PR00781">
    <property type="entry name" value="LIPOSIGPTASE"/>
</dbReference>
<evidence type="ECO:0000256" key="4">
    <source>
        <dbReference type="ARBA" id="ARBA00022801"/>
    </source>
</evidence>
<dbReference type="Pfam" id="PF01252">
    <property type="entry name" value="Peptidase_A8"/>
    <property type="match status" value="1"/>
</dbReference>
<dbReference type="GO" id="GO:0006508">
    <property type="term" value="P:proteolysis"/>
    <property type="evidence" value="ECO:0007669"/>
    <property type="project" value="UniProtKB-KW"/>
</dbReference>
<dbReference type="EMBL" id="UOGK01000331">
    <property type="protein sequence ID" value="VAX40089.1"/>
    <property type="molecule type" value="Genomic_DNA"/>
</dbReference>
<feature type="transmembrane region" description="Helical" evidence="7">
    <location>
        <begin position="20"/>
        <end position="40"/>
    </location>
</feature>